<dbReference type="InterPro" id="IPR010451">
    <property type="entry name" value="Acetoacetate_decarboxylase"/>
</dbReference>
<dbReference type="EMBL" id="JAATEL010000005">
    <property type="protein sequence ID" value="NJP14071.1"/>
    <property type="molecule type" value="Genomic_DNA"/>
</dbReference>
<dbReference type="Proteomes" id="UP000635996">
    <property type="component" value="Unassembled WGS sequence"/>
</dbReference>
<reference evidence="1 2" key="1">
    <citation type="submission" date="2020-03" db="EMBL/GenBank/DDBJ databases">
        <title>WGS of actinomycetes isolated from Thailand.</title>
        <authorList>
            <person name="Thawai C."/>
        </authorList>
    </citation>
    <scope>NUCLEOTIDE SEQUENCE [LARGE SCALE GENOMIC DNA]</scope>
    <source>
        <strain evidence="1 2">NBRC 13905</strain>
    </source>
</reference>
<gene>
    <name evidence="1" type="ORF">HCJ95_07135</name>
</gene>
<dbReference type="RefSeq" id="WP_168131200.1">
    <property type="nucleotide sequence ID" value="NZ_BMVZ01000007.1"/>
</dbReference>
<dbReference type="SUPFAM" id="SSF160104">
    <property type="entry name" value="Acetoacetate decarboxylase-like"/>
    <property type="match status" value="1"/>
</dbReference>
<evidence type="ECO:0000313" key="2">
    <source>
        <dbReference type="Proteomes" id="UP000635996"/>
    </source>
</evidence>
<dbReference type="Pfam" id="PF06314">
    <property type="entry name" value="ADC"/>
    <property type="match status" value="1"/>
</dbReference>
<keyword evidence="2" id="KW-1185">Reference proteome</keyword>
<proteinExistence type="predicted"/>
<organism evidence="1 2">
    <name type="scientific">Streptomyces thermoviolaceus subsp. thermoviolaceus</name>
    <dbReference type="NCBI Taxonomy" id="66860"/>
    <lineage>
        <taxon>Bacteria</taxon>
        <taxon>Bacillati</taxon>
        <taxon>Actinomycetota</taxon>
        <taxon>Actinomycetes</taxon>
        <taxon>Kitasatosporales</taxon>
        <taxon>Streptomycetaceae</taxon>
        <taxon>Streptomyces</taxon>
    </lineage>
</organism>
<dbReference type="InterPro" id="IPR023375">
    <property type="entry name" value="ADC_dom_sf"/>
</dbReference>
<accession>A0ABX0YSE5</accession>
<dbReference type="Gene3D" id="2.40.400.10">
    <property type="entry name" value="Acetoacetate decarboxylase-like"/>
    <property type="match status" value="1"/>
</dbReference>
<evidence type="ECO:0000313" key="1">
    <source>
        <dbReference type="EMBL" id="NJP14071.1"/>
    </source>
</evidence>
<protein>
    <submittedName>
        <fullName evidence="1">Acetoacetate decarboxylase family protein</fullName>
    </submittedName>
</protein>
<name>A0ABX0YSE5_STRTL</name>
<sequence>MPVPYPPEPWHLCGDMHAALWLLPGSVLPPWTVPEEVRPLSVGGRRALVTFWVDYRADGDLAYRELLITLVVRHGRTVAATAVQAWVDDERSMAGGRRLWAIPKQLADLRFETPVGSGHRRAALHARVTPRRAGRREPAATALCRELLRLPVRLPLRAHLLQRRDDGTTCRVPLHVVGRPSWTRVRWRVDPHGPLGYLSGRKPVAAVSLRDFRFTVGAA</sequence>
<comment type="caution">
    <text evidence="1">The sequence shown here is derived from an EMBL/GenBank/DDBJ whole genome shotgun (WGS) entry which is preliminary data.</text>
</comment>